<comment type="caution">
    <text evidence="2">The sequence shown here is derived from an EMBL/GenBank/DDBJ whole genome shotgun (WGS) entry which is preliminary data.</text>
</comment>
<protein>
    <submittedName>
        <fullName evidence="2">Uncharacterized protein</fullName>
    </submittedName>
</protein>
<dbReference type="EMBL" id="JAHDYS010000002">
    <property type="protein sequence ID" value="MBT1070577.1"/>
    <property type="molecule type" value="Genomic_DNA"/>
</dbReference>
<evidence type="ECO:0000313" key="2">
    <source>
        <dbReference type="EMBL" id="MBT1070577.1"/>
    </source>
</evidence>
<gene>
    <name evidence="2" type="ORF">KJB30_02150</name>
</gene>
<keyword evidence="3" id="KW-1185">Reference proteome</keyword>
<evidence type="ECO:0000256" key="1">
    <source>
        <dbReference type="SAM" id="MobiDB-lite"/>
    </source>
</evidence>
<name>A0ABS5U4H9_9BACT</name>
<sequence length="49" mass="5067">MARMIDSSGPKIPPEPGGAGDVVMIVTGTWYPSPDGTGFEHSSRSSCSI</sequence>
<accession>A0ABS5U4H9</accession>
<feature type="region of interest" description="Disordered" evidence="1">
    <location>
        <begin position="1"/>
        <end position="20"/>
    </location>
</feature>
<dbReference type="RefSeq" id="WP_214296297.1">
    <property type="nucleotide sequence ID" value="NZ_JAHDYS010000002.1"/>
</dbReference>
<dbReference type="Proteomes" id="UP000784128">
    <property type="component" value="Unassembled WGS sequence"/>
</dbReference>
<reference evidence="2 3" key="1">
    <citation type="submission" date="2021-05" db="EMBL/GenBank/DDBJ databases">
        <title>The draft genome of Geobacter chapellei DSM 13688.</title>
        <authorList>
            <person name="Xu Z."/>
            <person name="Masuda Y."/>
            <person name="Itoh H."/>
            <person name="Senoo K."/>
        </authorList>
    </citation>
    <scope>NUCLEOTIDE SEQUENCE [LARGE SCALE GENOMIC DNA]</scope>
    <source>
        <strain evidence="2 3">DSM 13688</strain>
    </source>
</reference>
<organism evidence="2 3">
    <name type="scientific">Pelotalea chapellei</name>
    <dbReference type="NCBI Taxonomy" id="44671"/>
    <lineage>
        <taxon>Bacteria</taxon>
        <taxon>Pseudomonadati</taxon>
        <taxon>Thermodesulfobacteriota</taxon>
        <taxon>Desulfuromonadia</taxon>
        <taxon>Geobacterales</taxon>
        <taxon>Geobacteraceae</taxon>
        <taxon>Pelotalea</taxon>
    </lineage>
</organism>
<proteinExistence type="predicted"/>
<evidence type="ECO:0000313" key="3">
    <source>
        <dbReference type="Proteomes" id="UP000784128"/>
    </source>
</evidence>